<comment type="caution">
    <text evidence="2">The sequence shown here is derived from an EMBL/GenBank/DDBJ whole genome shotgun (WGS) entry which is preliminary data.</text>
</comment>
<dbReference type="InterPro" id="IPR014710">
    <property type="entry name" value="RmlC-like_jellyroll"/>
</dbReference>
<protein>
    <submittedName>
        <fullName evidence="2">Cupin domain protein</fullName>
    </submittedName>
</protein>
<keyword evidence="3" id="KW-1185">Reference proteome</keyword>
<dbReference type="CDD" id="cd02222">
    <property type="entry name" value="cupin_TM1459-like"/>
    <property type="match status" value="1"/>
</dbReference>
<dbReference type="RefSeq" id="WP_119280412.1">
    <property type="nucleotide sequence ID" value="NZ_QWLA01000113.1"/>
</dbReference>
<sequence length="156" mass="18021">MMVSTKVKHKRAHLGNQRWDGVEVLEYKAEGSAPFRAVTRQVLFEDPELAAQWRYFEVAPGGHTTLERHRHVHAVMVIRGRGRCLVGEEIHDLQPHDLISIPPFTWHQFRATEDEPLGFLCLVNAERDRPQLPSEQDLLELRRHPHVAAFIRTGEP</sequence>
<evidence type="ECO:0000313" key="2">
    <source>
        <dbReference type="EMBL" id="RIH82261.1"/>
    </source>
</evidence>
<accession>A0A399EJD4</accession>
<dbReference type="EMBL" id="QWLA01000113">
    <property type="protein sequence ID" value="RIH82261.1"/>
    <property type="molecule type" value="Genomic_DNA"/>
</dbReference>
<gene>
    <name evidence="2" type="ORF">Mrose_03423</name>
</gene>
<dbReference type="OrthoDB" id="1551122at2"/>
<reference evidence="2 3" key="1">
    <citation type="submission" date="2018-08" db="EMBL/GenBank/DDBJ databases">
        <title>Meiothermus roseus NBRC 110900 genome sequencing project.</title>
        <authorList>
            <person name="Da Costa M.S."/>
            <person name="Albuquerque L."/>
            <person name="Raposo P."/>
            <person name="Froufe H.J.C."/>
            <person name="Barroso C.S."/>
            <person name="Egas C."/>
        </authorList>
    </citation>
    <scope>NUCLEOTIDE SEQUENCE [LARGE SCALE GENOMIC DNA]</scope>
    <source>
        <strain evidence="2 3">NBRC 110900</strain>
    </source>
</reference>
<dbReference type="Proteomes" id="UP000265341">
    <property type="component" value="Unassembled WGS sequence"/>
</dbReference>
<feature type="domain" description="Cupin type-2" evidence="1">
    <location>
        <begin position="55"/>
        <end position="122"/>
    </location>
</feature>
<evidence type="ECO:0000259" key="1">
    <source>
        <dbReference type="Pfam" id="PF07883"/>
    </source>
</evidence>
<dbReference type="SUPFAM" id="SSF51182">
    <property type="entry name" value="RmlC-like cupins"/>
    <property type="match status" value="1"/>
</dbReference>
<dbReference type="AlphaFoldDB" id="A0A399EJD4"/>
<dbReference type="Gene3D" id="2.60.120.10">
    <property type="entry name" value="Jelly Rolls"/>
    <property type="match status" value="1"/>
</dbReference>
<dbReference type="InterPro" id="IPR013096">
    <property type="entry name" value="Cupin_2"/>
</dbReference>
<evidence type="ECO:0000313" key="3">
    <source>
        <dbReference type="Proteomes" id="UP000265341"/>
    </source>
</evidence>
<organism evidence="2 3">
    <name type="scientific">Calidithermus roseus</name>
    <dbReference type="NCBI Taxonomy" id="1644118"/>
    <lineage>
        <taxon>Bacteria</taxon>
        <taxon>Thermotogati</taxon>
        <taxon>Deinococcota</taxon>
        <taxon>Deinococci</taxon>
        <taxon>Thermales</taxon>
        <taxon>Thermaceae</taxon>
        <taxon>Calidithermus</taxon>
    </lineage>
</organism>
<dbReference type="Pfam" id="PF07883">
    <property type="entry name" value="Cupin_2"/>
    <property type="match status" value="1"/>
</dbReference>
<name>A0A399EJD4_9DEIN</name>
<proteinExistence type="predicted"/>
<dbReference type="InterPro" id="IPR011051">
    <property type="entry name" value="RmlC_Cupin_sf"/>
</dbReference>